<sequence length="297" mass="32429">MMRFRPFRRRTGAEGFIVVAVLWILAALAALVSIYAVYVTNAAVASRIGDDRLRVEAAIWAGAELTAYQLLGAEPANRPTSGRFKFQLGRAEVSVEFLSEGARIDLNAAKKEILSGLFSALGAPPSKSAYYAERVIGWRKKSQSGEQFDETTIYRSAGLSYGPRQAPFQDSAELRLVAGLPPDIVEKALPLVTVFNGRAEIDANVAEATVLSSLPHISPDIVAEILKVRVPTDPRVIQSLLGEARASVAMESRKATRAQIHAVLDQGRRVNAELVLLILEDGPEPYRILSWRDDFDG</sequence>
<dbReference type="GO" id="GO:0009306">
    <property type="term" value="P:protein secretion"/>
    <property type="evidence" value="ECO:0007669"/>
    <property type="project" value="InterPro"/>
</dbReference>
<organism evidence="11 12">
    <name type="scientific">Methylocapsa palsarum</name>
    <dbReference type="NCBI Taxonomy" id="1612308"/>
    <lineage>
        <taxon>Bacteria</taxon>
        <taxon>Pseudomonadati</taxon>
        <taxon>Pseudomonadota</taxon>
        <taxon>Alphaproteobacteria</taxon>
        <taxon>Hyphomicrobiales</taxon>
        <taxon>Beijerinckiaceae</taxon>
        <taxon>Methylocapsa</taxon>
    </lineage>
</organism>
<feature type="domain" description="T2SS protein K first SAM-like" evidence="10">
    <location>
        <begin position="107"/>
        <end position="195"/>
    </location>
</feature>
<dbReference type="Proteomes" id="UP000198755">
    <property type="component" value="Unassembled WGS sequence"/>
</dbReference>
<evidence type="ECO:0000256" key="2">
    <source>
        <dbReference type="ARBA" id="ARBA00007246"/>
    </source>
</evidence>
<dbReference type="AlphaFoldDB" id="A0A1I3WUZ5"/>
<dbReference type="Pfam" id="PF21687">
    <property type="entry name" value="T2SSK_1st"/>
    <property type="match status" value="1"/>
</dbReference>
<evidence type="ECO:0000313" key="12">
    <source>
        <dbReference type="Proteomes" id="UP000198755"/>
    </source>
</evidence>
<dbReference type="RefSeq" id="WP_244532086.1">
    <property type="nucleotide sequence ID" value="NZ_FOSN01000002.1"/>
</dbReference>
<reference evidence="11 12" key="1">
    <citation type="submission" date="2016-10" db="EMBL/GenBank/DDBJ databases">
        <authorList>
            <person name="de Groot N.N."/>
        </authorList>
    </citation>
    <scope>NUCLEOTIDE SEQUENCE [LARGE SCALE GENOMIC DNA]</scope>
    <source>
        <strain evidence="11 12">NE2</strain>
    </source>
</reference>
<keyword evidence="6" id="KW-0812">Transmembrane</keyword>
<comment type="similarity">
    <text evidence="2">Belongs to the GSP K family.</text>
</comment>
<comment type="subcellular location">
    <subcellularLocation>
        <location evidence="1">Cell inner membrane</location>
    </subcellularLocation>
</comment>
<dbReference type="EMBL" id="FOSN01000002">
    <property type="protein sequence ID" value="SFK11335.1"/>
    <property type="molecule type" value="Genomic_DNA"/>
</dbReference>
<evidence type="ECO:0000256" key="9">
    <source>
        <dbReference type="ARBA" id="ARBA00023136"/>
    </source>
</evidence>
<dbReference type="InterPro" id="IPR049031">
    <property type="entry name" value="T2SSK_SAM-like_1st"/>
</dbReference>
<evidence type="ECO:0000313" key="11">
    <source>
        <dbReference type="EMBL" id="SFK11335.1"/>
    </source>
</evidence>
<evidence type="ECO:0000256" key="5">
    <source>
        <dbReference type="ARBA" id="ARBA00022519"/>
    </source>
</evidence>
<dbReference type="InterPro" id="IPR005628">
    <property type="entry name" value="GspK"/>
</dbReference>
<keyword evidence="5" id="KW-0997">Cell inner membrane</keyword>
<dbReference type="GO" id="GO:0005886">
    <property type="term" value="C:plasma membrane"/>
    <property type="evidence" value="ECO:0007669"/>
    <property type="project" value="UniProtKB-SubCell"/>
</dbReference>
<evidence type="ECO:0000256" key="1">
    <source>
        <dbReference type="ARBA" id="ARBA00004533"/>
    </source>
</evidence>
<evidence type="ECO:0000256" key="3">
    <source>
        <dbReference type="ARBA" id="ARBA00022448"/>
    </source>
</evidence>
<dbReference type="PANTHER" id="PTHR38831">
    <property type="entry name" value="TYPE II SECRETION SYSTEM PROTEIN K"/>
    <property type="match status" value="1"/>
</dbReference>
<accession>A0A1I3WUZ5</accession>
<keyword evidence="3" id="KW-0813">Transport</keyword>
<evidence type="ECO:0000256" key="4">
    <source>
        <dbReference type="ARBA" id="ARBA00022475"/>
    </source>
</evidence>
<protein>
    <submittedName>
        <fullName evidence="11">General secretion pathway protein K</fullName>
    </submittedName>
</protein>
<dbReference type="PANTHER" id="PTHR38831:SF2">
    <property type="entry name" value="TYPE II SECRETION SYSTEM PROTEIN K"/>
    <property type="match status" value="1"/>
</dbReference>
<evidence type="ECO:0000256" key="8">
    <source>
        <dbReference type="ARBA" id="ARBA00022989"/>
    </source>
</evidence>
<dbReference type="SUPFAM" id="SSF158544">
    <property type="entry name" value="GspK insert domain-like"/>
    <property type="match status" value="1"/>
</dbReference>
<keyword evidence="4" id="KW-1003">Cell membrane</keyword>
<evidence type="ECO:0000256" key="6">
    <source>
        <dbReference type="ARBA" id="ARBA00022692"/>
    </source>
</evidence>
<name>A0A1I3WUZ5_9HYPH</name>
<dbReference type="InterPro" id="IPR038072">
    <property type="entry name" value="GspK_central_sf"/>
</dbReference>
<proteinExistence type="inferred from homology"/>
<dbReference type="Gene3D" id="1.10.40.60">
    <property type="entry name" value="EpsJ-like"/>
    <property type="match status" value="1"/>
</dbReference>
<keyword evidence="8" id="KW-1133">Transmembrane helix</keyword>
<evidence type="ECO:0000256" key="7">
    <source>
        <dbReference type="ARBA" id="ARBA00022927"/>
    </source>
</evidence>
<gene>
    <name evidence="11" type="ORF">SAMN05444581_102169</name>
</gene>
<keyword evidence="9" id="KW-0472">Membrane</keyword>
<dbReference type="STRING" id="1612308.SAMN05444581_102169"/>
<keyword evidence="12" id="KW-1185">Reference proteome</keyword>
<evidence type="ECO:0000259" key="10">
    <source>
        <dbReference type="Pfam" id="PF21687"/>
    </source>
</evidence>
<keyword evidence="7" id="KW-0653">Protein transport</keyword>